<feature type="non-terminal residue" evidence="3">
    <location>
        <position position="185"/>
    </location>
</feature>
<keyword evidence="2" id="KW-0812">Transmembrane</keyword>
<feature type="region of interest" description="Disordered" evidence="1">
    <location>
        <begin position="1"/>
        <end position="61"/>
    </location>
</feature>
<feature type="non-terminal residue" evidence="3">
    <location>
        <position position="1"/>
    </location>
</feature>
<protein>
    <submittedName>
        <fullName evidence="3">Uncharacterized protein</fullName>
    </submittedName>
</protein>
<keyword evidence="2" id="KW-0472">Membrane</keyword>
<evidence type="ECO:0000313" key="4">
    <source>
        <dbReference type="Proteomes" id="UP000800235"/>
    </source>
</evidence>
<accession>A0A9P4NY13</accession>
<proteinExistence type="predicted"/>
<dbReference type="EMBL" id="MU007021">
    <property type="protein sequence ID" value="KAF2433438.1"/>
    <property type="molecule type" value="Genomic_DNA"/>
</dbReference>
<evidence type="ECO:0000256" key="2">
    <source>
        <dbReference type="SAM" id="Phobius"/>
    </source>
</evidence>
<dbReference type="AlphaFoldDB" id="A0A9P4NY13"/>
<keyword evidence="2" id="KW-1133">Transmembrane helix</keyword>
<gene>
    <name evidence="3" type="ORF">EJ08DRAFT_572647</name>
</gene>
<feature type="transmembrane region" description="Helical" evidence="2">
    <location>
        <begin position="145"/>
        <end position="166"/>
    </location>
</feature>
<name>A0A9P4NY13_9PEZI</name>
<reference evidence="3" key="1">
    <citation type="journal article" date="2020" name="Stud. Mycol.">
        <title>101 Dothideomycetes genomes: a test case for predicting lifestyles and emergence of pathogens.</title>
        <authorList>
            <person name="Haridas S."/>
            <person name="Albert R."/>
            <person name="Binder M."/>
            <person name="Bloem J."/>
            <person name="Labutti K."/>
            <person name="Salamov A."/>
            <person name="Andreopoulos B."/>
            <person name="Baker S."/>
            <person name="Barry K."/>
            <person name="Bills G."/>
            <person name="Bluhm B."/>
            <person name="Cannon C."/>
            <person name="Castanera R."/>
            <person name="Culley D."/>
            <person name="Daum C."/>
            <person name="Ezra D."/>
            <person name="Gonzalez J."/>
            <person name="Henrissat B."/>
            <person name="Kuo A."/>
            <person name="Liang C."/>
            <person name="Lipzen A."/>
            <person name="Lutzoni F."/>
            <person name="Magnuson J."/>
            <person name="Mondo S."/>
            <person name="Nolan M."/>
            <person name="Ohm R."/>
            <person name="Pangilinan J."/>
            <person name="Park H.-J."/>
            <person name="Ramirez L."/>
            <person name="Alfaro M."/>
            <person name="Sun H."/>
            <person name="Tritt A."/>
            <person name="Yoshinaga Y."/>
            <person name="Zwiers L.-H."/>
            <person name="Turgeon B."/>
            <person name="Goodwin S."/>
            <person name="Spatafora J."/>
            <person name="Crous P."/>
            <person name="Grigoriev I."/>
        </authorList>
    </citation>
    <scope>NUCLEOTIDE SEQUENCE</scope>
    <source>
        <strain evidence="3">CBS 130266</strain>
    </source>
</reference>
<feature type="compositionally biased region" description="Polar residues" evidence="1">
    <location>
        <begin position="45"/>
        <end position="56"/>
    </location>
</feature>
<evidence type="ECO:0000256" key="1">
    <source>
        <dbReference type="SAM" id="MobiDB-lite"/>
    </source>
</evidence>
<feature type="compositionally biased region" description="Polar residues" evidence="1">
    <location>
        <begin position="17"/>
        <end position="32"/>
    </location>
</feature>
<dbReference type="Proteomes" id="UP000800235">
    <property type="component" value="Unassembled WGS sequence"/>
</dbReference>
<sequence>VAMDPEKKPTTFGVTIEQPSTPSQPGLDSQHPTPLHLRASKETVDSSPLSAMSTHSHGIREPGNPFSAFYEHRPSTSGSNNLKAPPVYYHDIESQGHLSTTKSTISRTQECTMWPSHTTLKAKALQEKKKKSWNPLIRLNKRQKLTAQILIALLIIGAAVGIGVGVSRAVGGGVWSSQGQTKQIP</sequence>
<organism evidence="3 4">
    <name type="scientific">Tothia fuscella</name>
    <dbReference type="NCBI Taxonomy" id="1048955"/>
    <lineage>
        <taxon>Eukaryota</taxon>
        <taxon>Fungi</taxon>
        <taxon>Dikarya</taxon>
        <taxon>Ascomycota</taxon>
        <taxon>Pezizomycotina</taxon>
        <taxon>Dothideomycetes</taxon>
        <taxon>Pleosporomycetidae</taxon>
        <taxon>Venturiales</taxon>
        <taxon>Cylindrosympodiaceae</taxon>
        <taxon>Tothia</taxon>
    </lineage>
</organism>
<dbReference type="OrthoDB" id="5387214at2759"/>
<comment type="caution">
    <text evidence="3">The sequence shown here is derived from an EMBL/GenBank/DDBJ whole genome shotgun (WGS) entry which is preliminary data.</text>
</comment>
<evidence type="ECO:0000313" key="3">
    <source>
        <dbReference type="EMBL" id="KAF2433438.1"/>
    </source>
</evidence>
<keyword evidence="4" id="KW-1185">Reference proteome</keyword>